<dbReference type="Proteomes" id="UP000316208">
    <property type="component" value="Unassembled WGS sequence"/>
</dbReference>
<proteinExistence type="predicted"/>
<evidence type="ECO:0000313" key="1">
    <source>
        <dbReference type="EMBL" id="TQR43499.1"/>
    </source>
</evidence>
<dbReference type="RefSeq" id="WP_142545335.1">
    <property type="nucleotide sequence ID" value="NZ_SADY01000006.1"/>
</dbReference>
<comment type="caution">
    <text evidence="1">The sequence shown here is derived from an EMBL/GenBank/DDBJ whole genome shotgun (WGS) entry which is preliminary data.</text>
</comment>
<protein>
    <submittedName>
        <fullName evidence="1">Uncharacterized protein</fullName>
    </submittedName>
</protein>
<evidence type="ECO:0000313" key="2">
    <source>
        <dbReference type="Proteomes" id="UP000316208"/>
    </source>
</evidence>
<keyword evidence="2" id="KW-1185">Reference proteome</keyword>
<sequence>MLVVLSLFAMSIALTTSMKDGEENSTRVPSISTSILAGVGVVENPVRSIAAAHLTDEEFYSRYAAITGQTLARVRSHLQEANEERTGYRTFYKEYVLRTELEEGEWVRAGILAQIEQFRFGQSVVNRFKNIFEQTTYLVKEKGESLVVTNYVKGTIQASGNLQLSFSGYTEDVVNEGFRSGLFTHGERRESRVPLLSEIGESAVDHWYDRQHVSGSGTFSPG</sequence>
<gene>
    <name evidence="1" type="ORF">C7Y44_20330</name>
</gene>
<name>A0ABY3ALM6_PAEPP</name>
<reference evidence="1 2" key="1">
    <citation type="submission" date="2018-03" db="EMBL/GenBank/DDBJ databases">
        <title>Aerobic endospore-forming bacteria genome sequencing and assembly.</title>
        <authorList>
            <person name="Cavalcante D.A."/>
            <person name="Driks A."/>
            <person name="Putonti C."/>
            <person name="De-Souza M.T."/>
        </authorList>
    </citation>
    <scope>NUCLEOTIDE SEQUENCE [LARGE SCALE GENOMIC DNA]</scope>
    <source>
        <strain evidence="1 2">SDF0028</strain>
    </source>
</reference>
<organism evidence="1 2">
    <name type="scientific">Paenibacillus popilliae</name>
    <name type="common">Bacillus popilliae</name>
    <dbReference type="NCBI Taxonomy" id="78057"/>
    <lineage>
        <taxon>Bacteria</taxon>
        <taxon>Bacillati</taxon>
        <taxon>Bacillota</taxon>
        <taxon>Bacilli</taxon>
        <taxon>Bacillales</taxon>
        <taxon>Paenibacillaceae</taxon>
        <taxon>Paenibacillus</taxon>
    </lineage>
</organism>
<dbReference type="EMBL" id="SADY01000006">
    <property type="protein sequence ID" value="TQR43499.1"/>
    <property type="molecule type" value="Genomic_DNA"/>
</dbReference>
<accession>A0ABY3ALM6</accession>